<dbReference type="InterPro" id="IPR036046">
    <property type="entry name" value="Acylphosphatase-like_dom_sf"/>
</dbReference>
<dbReference type="Gene3D" id="3.30.70.100">
    <property type="match status" value="1"/>
</dbReference>
<dbReference type="InterPro" id="IPR017968">
    <property type="entry name" value="Acylphosphatase_CS"/>
</dbReference>
<gene>
    <name evidence="7" type="ORF">GM661_10525</name>
</gene>
<evidence type="ECO:0000256" key="1">
    <source>
        <dbReference type="ARBA" id="ARBA00005614"/>
    </source>
</evidence>
<dbReference type="EC" id="3.6.1.7" evidence="2"/>
<dbReference type="Proteomes" id="UP000665020">
    <property type="component" value="Chromosome"/>
</dbReference>
<dbReference type="PRINTS" id="PR00112">
    <property type="entry name" value="ACYLPHPHTASE"/>
</dbReference>
<reference evidence="7" key="1">
    <citation type="submission" date="2019-12" db="EMBL/GenBank/DDBJ databases">
        <authorList>
            <person name="zhang j."/>
            <person name="sun C.M."/>
        </authorList>
    </citation>
    <scope>NUCLEOTIDE SEQUENCE</scope>
    <source>
        <strain evidence="7">NS-1</strain>
    </source>
</reference>
<protein>
    <recommendedName>
        <fullName evidence="3">Acylphosphatase</fullName>
        <ecNumber evidence="2">3.6.1.7</ecNumber>
    </recommendedName>
    <alternativeName>
        <fullName evidence="4">Acylphosphate phosphohydrolase</fullName>
    </alternativeName>
</protein>
<dbReference type="PROSITE" id="PS00150">
    <property type="entry name" value="ACYLPHOSPHATASE_1"/>
    <property type="match status" value="1"/>
</dbReference>
<dbReference type="KEGG" id="ifn:GM661_10525"/>
<evidence type="ECO:0000256" key="4">
    <source>
        <dbReference type="ARBA" id="ARBA00032904"/>
    </source>
</evidence>
<dbReference type="PANTHER" id="PTHR47268">
    <property type="entry name" value="ACYLPHOSPHATASE"/>
    <property type="match status" value="1"/>
</dbReference>
<name>A0A8A7KE43_9FIRM</name>
<dbReference type="InterPro" id="IPR020456">
    <property type="entry name" value="Acylphosphatase"/>
</dbReference>
<dbReference type="Pfam" id="PF00708">
    <property type="entry name" value="Acylphosphatase"/>
    <property type="match status" value="1"/>
</dbReference>
<organism evidence="7 8">
    <name type="scientific">Iocasia fonsfrigidae</name>
    <dbReference type="NCBI Taxonomy" id="2682810"/>
    <lineage>
        <taxon>Bacteria</taxon>
        <taxon>Bacillati</taxon>
        <taxon>Bacillota</taxon>
        <taxon>Clostridia</taxon>
        <taxon>Halanaerobiales</taxon>
        <taxon>Halanaerobiaceae</taxon>
        <taxon>Iocasia</taxon>
    </lineage>
</organism>
<comment type="similarity">
    <text evidence="1">Belongs to the acylphosphatase family.</text>
</comment>
<dbReference type="PROSITE" id="PS00151">
    <property type="entry name" value="ACYLPHOSPHATASE_2"/>
    <property type="match status" value="1"/>
</dbReference>
<dbReference type="GO" id="GO:0003998">
    <property type="term" value="F:acylphosphatase activity"/>
    <property type="evidence" value="ECO:0007669"/>
    <property type="project" value="UniProtKB-EC"/>
</dbReference>
<evidence type="ECO:0000313" key="7">
    <source>
        <dbReference type="EMBL" id="QTL98375.1"/>
    </source>
</evidence>
<evidence type="ECO:0000256" key="3">
    <source>
        <dbReference type="ARBA" id="ARBA00015991"/>
    </source>
</evidence>
<dbReference type="PANTHER" id="PTHR47268:SF4">
    <property type="entry name" value="ACYLPHOSPHATASE"/>
    <property type="match status" value="1"/>
</dbReference>
<evidence type="ECO:0000256" key="2">
    <source>
        <dbReference type="ARBA" id="ARBA00012150"/>
    </source>
</evidence>
<evidence type="ECO:0000256" key="5">
    <source>
        <dbReference type="ARBA" id="ARBA00047645"/>
    </source>
</evidence>
<dbReference type="EMBL" id="CP046640">
    <property type="protein sequence ID" value="QTL98375.1"/>
    <property type="molecule type" value="Genomic_DNA"/>
</dbReference>
<accession>A0A8A7KE43</accession>
<dbReference type="InterPro" id="IPR001792">
    <property type="entry name" value="Acylphosphatase-like_dom"/>
</dbReference>
<keyword evidence="8" id="KW-1185">Reference proteome</keyword>
<comment type="catalytic activity">
    <reaction evidence="5">
        <text>an acyl phosphate + H2O = a carboxylate + phosphate + H(+)</text>
        <dbReference type="Rhea" id="RHEA:14965"/>
        <dbReference type="ChEBI" id="CHEBI:15377"/>
        <dbReference type="ChEBI" id="CHEBI:15378"/>
        <dbReference type="ChEBI" id="CHEBI:29067"/>
        <dbReference type="ChEBI" id="CHEBI:43474"/>
        <dbReference type="ChEBI" id="CHEBI:59918"/>
        <dbReference type="EC" id="3.6.1.7"/>
    </reaction>
</comment>
<dbReference type="RefSeq" id="WP_230866810.1">
    <property type="nucleotide sequence ID" value="NZ_CP046640.1"/>
</dbReference>
<evidence type="ECO:0000259" key="6">
    <source>
        <dbReference type="Pfam" id="PF00708"/>
    </source>
</evidence>
<feature type="domain" description="Acylphosphatase-like" evidence="6">
    <location>
        <begin position="8"/>
        <end position="90"/>
    </location>
</feature>
<dbReference type="SUPFAM" id="SSF54975">
    <property type="entry name" value="Acylphosphatase/BLUF domain-like"/>
    <property type="match status" value="1"/>
</dbReference>
<sequence length="93" mass="10822">MQSFVRRHLYISGRVQGVGFRAFILQHARKNGVNGWVKNTYDGKVEAVFSGGEDKVTSLIKLAKKGPRWARVENIEIRKEDYQDKFEKFTVKY</sequence>
<evidence type="ECO:0000313" key="8">
    <source>
        <dbReference type="Proteomes" id="UP000665020"/>
    </source>
</evidence>
<dbReference type="AlphaFoldDB" id="A0A8A7KE43"/>
<proteinExistence type="inferred from homology"/>